<comment type="subcellular location">
    <subcellularLocation>
        <location evidence="1">Membrane</location>
        <topology evidence="1">Multi-pass membrane protein</topology>
    </subcellularLocation>
</comment>
<dbReference type="InterPro" id="IPR005496">
    <property type="entry name" value="Integral_membrane_TerC"/>
</dbReference>
<proteinExistence type="inferred from homology"/>
<feature type="transmembrane region" description="Helical" evidence="6">
    <location>
        <begin position="158"/>
        <end position="178"/>
    </location>
</feature>
<evidence type="ECO:0000313" key="7">
    <source>
        <dbReference type="EMBL" id="CAA9408409.1"/>
    </source>
</evidence>
<dbReference type="AlphaFoldDB" id="A0A6J4P7Z1"/>
<dbReference type="NCBIfam" id="TIGR03718">
    <property type="entry name" value="R_switched_Alx"/>
    <property type="match status" value="1"/>
</dbReference>
<evidence type="ECO:0000256" key="4">
    <source>
        <dbReference type="ARBA" id="ARBA00022989"/>
    </source>
</evidence>
<dbReference type="GO" id="GO:0016020">
    <property type="term" value="C:membrane"/>
    <property type="evidence" value="ECO:0007669"/>
    <property type="project" value="UniProtKB-SubCell"/>
</dbReference>
<gene>
    <name evidence="7" type="ORF">AVDCRST_MAG22-1700</name>
</gene>
<dbReference type="PANTHER" id="PTHR30238">
    <property type="entry name" value="MEMBRANE BOUND PREDICTED REDOX MODULATOR"/>
    <property type="match status" value="1"/>
</dbReference>
<feature type="transmembrane region" description="Helical" evidence="6">
    <location>
        <begin position="218"/>
        <end position="239"/>
    </location>
</feature>
<feature type="transmembrane region" description="Helical" evidence="6">
    <location>
        <begin position="281"/>
        <end position="304"/>
    </location>
</feature>
<organism evidence="7">
    <name type="scientific">uncultured Rubrobacteraceae bacterium</name>
    <dbReference type="NCBI Taxonomy" id="349277"/>
    <lineage>
        <taxon>Bacteria</taxon>
        <taxon>Bacillati</taxon>
        <taxon>Actinomycetota</taxon>
        <taxon>Rubrobacteria</taxon>
        <taxon>Rubrobacterales</taxon>
        <taxon>Rubrobacteraceae</taxon>
        <taxon>environmental samples</taxon>
    </lineage>
</organism>
<keyword evidence="4 6" id="KW-1133">Transmembrane helix</keyword>
<name>A0A6J4P7Z1_9ACTN</name>
<dbReference type="Pfam" id="PF03741">
    <property type="entry name" value="TerC"/>
    <property type="match status" value="1"/>
</dbReference>
<feature type="transmembrane region" description="Helical" evidence="6">
    <location>
        <begin position="34"/>
        <end position="55"/>
    </location>
</feature>
<comment type="similarity">
    <text evidence="2">Belongs to the TerC family.</text>
</comment>
<feature type="transmembrane region" description="Helical" evidence="6">
    <location>
        <begin position="245"/>
        <end position="269"/>
    </location>
</feature>
<evidence type="ECO:0000256" key="3">
    <source>
        <dbReference type="ARBA" id="ARBA00022692"/>
    </source>
</evidence>
<feature type="transmembrane region" description="Helical" evidence="6">
    <location>
        <begin position="67"/>
        <end position="89"/>
    </location>
</feature>
<keyword evidence="5 6" id="KW-0472">Membrane</keyword>
<evidence type="ECO:0000256" key="5">
    <source>
        <dbReference type="ARBA" id="ARBA00023136"/>
    </source>
</evidence>
<sequence>MVHAVIRGSVVREVVENVPWRALGGGGALSVFPLWAWIGFTALIVGLLVLDLLVFARGEREISFRRASVLSAFWIGLALIFGVAVFLVAGPERGGEYFTGYIVEKSLSVDNVFVFALIFSYFAVPARYQYRVLLWGIVGALVLRGFFIAIGAELLERYGWMVYVFGAFLIYTGIRMALHRDTEVHPERNPILRLVRRLVPMTEDFRGDRFFVRHAGKLMATPLFAVIIMVGTTDVVFAVDSIPAIFSITSSVFVVWTTNAFAVLGLRPLYFMLAGMIERFVYLSLGLSVVLVFVGAKFFYSGIFDAKVPIWVSLPFIATVVTVSIAASLYKTRGGGSP</sequence>
<keyword evidence="3 6" id="KW-0812">Transmembrane</keyword>
<dbReference type="InterPro" id="IPR022369">
    <property type="entry name" value="Integral_membrane_TerC_rswitch"/>
</dbReference>
<dbReference type="EMBL" id="CADCUV010000069">
    <property type="protein sequence ID" value="CAA9408409.1"/>
    <property type="molecule type" value="Genomic_DNA"/>
</dbReference>
<evidence type="ECO:0000256" key="2">
    <source>
        <dbReference type="ARBA" id="ARBA00007511"/>
    </source>
</evidence>
<feature type="transmembrane region" description="Helical" evidence="6">
    <location>
        <begin position="133"/>
        <end position="152"/>
    </location>
</feature>
<protein>
    <submittedName>
        <fullName evidence="7">Integral membrane protein TerC</fullName>
    </submittedName>
</protein>
<reference evidence="7" key="1">
    <citation type="submission" date="2020-02" db="EMBL/GenBank/DDBJ databases">
        <authorList>
            <person name="Meier V. D."/>
        </authorList>
    </citation>
    <scope>NUCLEOTIDE SEQUENCE</scope>
    <source>
        <strain evidence="7">AVDCRST_MAG22</strain>
    </source>
</reference>
<evidence type="ECO:0000256" key="6">
    <source>
        <dbReference type="SAM" id="Phobius"/>
    </source>
</evidence>
<accession>A0A6J4P7Z1</accession>
<feature type="transmembrane region" description="Helical" evidence="6">
    <location>
        <begin position="310"/>
        <end position="330"/>
    </location>
</feature>
<dbReference type="PANTHER" id="PTHR30238:SF0">
    <property type="entry name" value="THYLAKOID MEMBRANE PROTEIN TERC, CHLOROPLASTIC"/>
    <property type="match status" value="1"/>
</dbReference>
<feature type="transmembrane region" description="Helical" evidence="6">
    <location>
        <begin position="109"/>
        <end position="126"/>
    </location>
</feature>
<evidence type="ECO:0000256" key="1">
    <source>
        <dbReference type="ARBA" id="ARBA00004141"/>
    </source>
</evidence>